<dbReference type="EMBL" id="JBBMEK010000056">
    <property type="protein sequence ID" value="MEQ2364713.1"/>
    <property type="molecule type" value="Genomic_DNA"/>
</dbReference>
<comment type="caution">
    <text evidence="1">The sequence shown here is derived from an EMBL/GenBank/DDBJ whole genome shotgun (WGS) entry which is preliminary data.</text>
</comment>
<evidence type="ECO:0000313" key="2">
    <source>
        <dbReference type="Proteomes" id="UP001469749"/>
    </source>
</evidence>
<evidence type="ECO:0000313" key="1">
    <source>
        <dbReference type="EMBL" id="MEQ2364713.1"/>
    </source>
</evidence>
<reference evidence="1 2" key="1">
    <citation type="submission" date="2024-03" db="EMBL/GenBank/DDBJ databases">
        <title>Human intestinal bacterial collection.</title>
        <authorList>
            <person name="Pauvert C."/>
            <person name="Hitch T.C.A."/>
            <person name="Clavel T."/>
        </authorList>
    </citation>
    <scope>NUCLEOTIDE SEQUENCE [LARGE SCALE GENOMIC DNA]</scope>
    <source>
        <strain evidence="1 2">CLA-AA-H190</strain>
    </source>
</reference>
<protein>
    <submittedName>
        <fullName evidence="1">Uncharacterized protein</fullName>
    </submittedName>
</protein>
<accession>A0ABV1B4P3</accession>
<organism evidence="1 2">
    <name type="scientific">Coprococcus intestinihominis</name>
    <dbReference type="NCBI Taxonomy" id="3133154"/>
    <lineage>
        <taxon>Bacteria</taxon>
        <taxon>Bacillati</taxon>
        <taxon>Bacillota</taxon>
        <taxon>Clostridia</taxon>
        <taxon>Lachnospirales</taxon>
        <taxon>Lachnospiraceae</taxon>
        <taxon>Coprococcus</taxon>
    </lineage>
</organism>
<dbReference type="Proteomes" id="UP001469749">
    <property type="component" value="Unassembled WGS sequence"/>
</dbReference>
<proteinExistence type="predicted"/>
<sequence length="117" mass="13390">MSSSNGQAFMLPKIIRTGIHRYEGTGVRKTEMATQYRKAYVPVTLDVDKEGAILPRRIWWDNGVIFQIDQILYKCRATSKKVGGGGIRYTVQIRGKESFLFHEGDKWFVEAKEDNCS</sequence>
<dbReference type="RefSeq" id="WP_349084640.1">
    <property type="nucleotide sequence ID" value="NZ_JBBMEK010000056.1"/>
</dbReference>
<gene>
    <name evidence="1" type="ORF">WMO25_06330</name>
</gene>
<keyword evidence="2" id="KW-1185">Reference proteome</keyword>
<name>A0ABV1B4P3_9FIRM</name>